<keyword evidence="4" id="KW-0442">Lipid degradation</keyword>
<evidence type="ECO:0000259" key="9">
    <source>
        <dbReference type="Pfam" id="PF04083"/>
    </source>
</evidence>
<dbReference type="PANTHER" id="PTHR11005">
    <property type="entry name" value="LYSOSOMAL ACID LIPASE-RELATED"/>
    <property type="match status" value="1"/>
</dbReference>
<evidence type="ECO:0000256" key="4">
    <source>
        <dbReference type="ARBA" id="ARBA00022963"/>
    </source>
</evidence>
<keyword evidence="5" id="KW-0443">Lipid metabolism</keyword>
<feature type="domain" description="AB hydrolase-1" evidence="8">
    <location>
        <begin position="106"/>
        <end position="205"/>
    </location>
</feature>
<feature type="active site" description="Charge relay system" evidence="7">
    <location>
        <position position="306"/>
    </location>
</feature>
<keyword evidence="6" id="KW-0325">Glycoprotein</keyword>
<dbReference type="EMBL" id="JAHLQT010013238">
    <property type="protein sequence ID" value="KAG7170966.1"/>
    <property type="molecule type" value="Genomic_DNA"/>
</dbReference>
<dbReference type="FunFam" id="3.40.50.1820:FF:000057">
    <property type="entry name" value="Lipase"/>
    <property type="match status" value="1"/>
</dbReference>
<proteinExistence type="inferred from homology"/>
<dbReference type="Pfam" id="PF00561">
    <property type="entry name" value="Abhydrolase_1"/>
    <property type="match status" value="1"/>
</dbReference>
<evidence type="ECO:0000256" key="7">
    <source>
        <dbReference type="PIRSR" id="PIRSR000862-1"/>
    </source>
</evidence>
<evidence type="ECO:0000256" key="1">
    <source>
        <dbReference type="ARBA" id="ARBA00010701"/>
    </source>
</evidence>
<keyword evidence="11" id="KW-1185">Reference proteome</keyword>
<evidence type="ECO:0000313" key="11">
    <source>
        <dbReference type="Proteomes" id="UP000747542"/>
    </source>
</evidence>
<dbReference type="Proteomes" id="UP000747542">
    <property type="component" value="Unassembled WGS sequence"/>
</dbReference>
<dbReference type="InterPro" id="IPR025483">
    <property type="entry name" value="Lipase_euk"/>
</dbReference>
<organism evidence="10 11">
    <name type="scientific">Homarus americanus</name>
    <name type="common">American lobster</name>
    <dbReference type="NCBI Taxonomy" id="6706"/>
    <lineage>
        <taxon>Eukaryota</taxon>
        <taxon>Metazoa</taxon>
        <taxon>Ecdysozoa</taxon>
        <taxon>Arthropoda</taxon>
        <taxon>Crustacea</taxon>
        <taxon>Multicrustacea</taxon>
        <taxon>Malacostraca</taxon>
        <taxon>Eumalacostraca</taxon>
        <taxon>Eucarida</taxon>
        <taxon>Decapoda</taxon>
        <taxon>Pleocyemata</taxon>
        <taxon>Astacidea</taxon>
        <taxon>Nephropoidea</taxon>
        <taxon>Nephropidae</taxon>
        <taxon>Homarus</taxon>
    </lineage>
</organism>
<comment type="caution">
    <text evidence="10">The sequence shown here is derived from an EMBL/GenBank/DDBJ whole genome shotgun (WGS) entry which is preliminary data.</text>
</comment>
<evidence type="ECO:0000256" key="2">
    <source>
        <dbReference type="ARBA" id="ARBA00022729"/>
    </source>
</evidence>
<reference evidence="10" key="1">
    <citation type="journal article" date="2021" name="Sci. Adv.">
        <title>The American lobster genome reveals insights on longevity, neural, and immune adaptations.</title>
        <authorList>
            <person name="Polinski J.M."/>
            <person name="Zimin A.V."/>
            <person name="Clark K.F."/>
            <person name="Kohn A.B."/>
            <person name="Sadowski N."/>
            <person name="Timp W."/>
            <person name="Ptitsyn A."/>
            <person name="Khanna P."/>
            <person name="Romanova D.Y."/>
            <person name="Williams P."/>
            <person name="Greenwood S.J."/>
            <person name="Moroz L.L."/>
            <person name="Walt D.R."/>
            <person name="Bodnar A.G."/>
        </authorList>
    </citation>
    <scope>NUCLEOTIDE SEQUENCE</scope>
    <source>
        <strain evidence="10">GMGI-L3</strain>
    </source>
</reference>
<sequence length="361" mass="41446">MVMVVVMVWETRGQVNEVNSVGVRGSFITPTARWLLGIFQKYDGRSNESTPDLIRSSGYPAETHHVTTEDGYILELHRIPCGVQCVLTEEHRPRPVALLHHSYMMADAGYDVWLTNARGNTYSRNHVHLSPEDKEFWQFSWNEMAMYDVPAVIDYVLNVTRQEDLYYVGFSMGTTVFWAMMSERPEYANKIRFMVALGPVAHVQHIAGPLGYLAPFVSQIEITMNLLGKYELLSFGPVIDRLISTFCNEQLFTSAICQNILFLIWKFQKYDFGTLGNLRQYGSLSPPSYNLSRVTVPVALFWSDNDWLADPTDVLHLVGQLPHVVYSHRVEDSKFTHLDFVWALHADKLVYHDLLRVLAQY</sequence>
<dbReference type="AlphaFoldDB" id="A0A8J5KEW3"/>
<accession>A0A8J5KEW3</accession>
<dbReference type="GO" id="GO:0016042">
    <property type="term" value="P:lipid catabolic process"/>
    <property type="evidence" value="ECO:0007669"/>
    <property type="project" value="UniProtKB-KW"/>
</dbReference>
<evidence type="ECO:0000313" key="10">
    <source>
        <dbReference type="EMBL" id="KAG7170966.1"/>
    </source>
</evidence>
<dbReference type="Gene3D" id="3.40.50.1820">
    <property type="entry name" value="alpha/beta hydrolase"/>
    <property type="match status" value="2"/>
</dbReference>
<feature type="active site" description="Nucleophile" evidence="7">
    <location>
        <position position="171"/>
    </location>
</feature>
<evidence type="ECO:0000256" key="5">
    <source>
        <dbReference type="ARBA" id="ARBA00023098"/>
    </source>
</evidence>
<evidence type="ECO:0000259" key="8">
    <source>
        <dbReference type="Pfam" id="PF00561"/>
    </source>
</evidence>
<dbReference type="GO" id="GO:0016788">
    <property type="term" value="F:hydrolase activity, acting on ester bonds"/>
    <property type="evidence" value="ECO:0007669"/>
    <property type="project" value="InterPro"/>
</dbReference>
<dbReference type="PIRSF" id="PIRSF000862">
    <property type="entry name" value="Steryl_ester_lip"/>
    <property type="match status" value="1"/>
</dbReference>
<dbReference type="InterPro" id="IPR000073">
    <property type="entry name" value="AB_hydrolase_1"/>
</dbReference>
<evidence type="ECO:0000256" key="3">
    <source>
        <dbReference type="ARBA" id="ARBA00022801"/>
    </source>
</evidence>
<dbReference type="InterPro" id="IPR006693">
    <property type="entry name" value="AB_hydrolase_lipase"/>
</dbReference>
<name>A0A8J5KEW3_HOMAM</name>
<protein>
    <submittedName>
        <fullName evidence="10">Lipase 3-like 2</fullName>
    </submittedName>
</protein>
<dbReference type="SUPFAM" id="SSF53474">
    <property type="entry name" value="alpha/beta-Hydrolases"/>
    <property type="match status" value="1"/>
</dbReference>
<comment type="similarity">
    <text evidence="1">Belongs to the AB hydrolase superfamily. Lipase family.</text>
</comment>
<feature type="active site" description="Charge relay system" evidence="7">
    <location>
        <position position="337"/>
    </location>
</feature>
<feature type="domain" description="Partial AB-hydrolase lipase" evidence="9">
    <location>
        <begin position="51"/>
        <end position="105"/>
    </location>
</feature>
<keyword evidence="2" id="KW-0732">Signal</keyword>
<dbReference type="InterPro" id="IPR029058">
    <property type="entry name" value="AB_hydrolase_fold"/>
</dbReference>
<keyword evidence="3" id="KW-0378">Hydrolase</keyword>
<gene>
    <name evidence="10" type="primary">Lip3-L2</name>
    <name evidence="10" type="ORF">Hamer_G012539</name>
</gene>
<evidence type="ECO:0000256" key="6">
    <source>
        <dbReference type="ARBA" id="ARBA00023180"/>
    </source>
</evidence>
<dbReference type="Pfam" id="PF04083">
    <property type="entry name" value="Abhydro_lipase"/>
    <property type="match status" value="1"/>
</dbReference>